<gene>
    <name evidence="3" type="ORF">DI616_16770</name>
</gene>
<feature type="transmembrane region" description="Helical" evidence="1">
    <location>
        <begin position="299"/>
        <end position="320"/>
    </location>
</feature>
<keyword evidence="1" id="KW-0812">Transmembrane</keyword>
<feature type="transmembrane region" description="Helical" evidence="1">
    <location>
        <begin position="6"/>
        <end position="23"/>
    </location>
</feature>
<dbReference type="PANTHER" id="PTHR22550">
    <property type="entry name" value="SPORE GERMINATION PROTEIN"/>
    <property type="match status" value="1"/>
</dbReference>
<dbReference type="Gene3D" id="3.40.50.410">
    <property type="entry name" value="von Willebrand factor, type A domain"/>
    <property type="match status" value="1"/>
</dbReference>
<dbReference type="EMBL" id="VAFL01000017">
    <property type="protein sequence ID" value="TKW65024.1"/>
    <property type="molecule type" value="Genomic_DNA"/>
</dbReference>
<sequence>MIELAHPWVMLLLPLPFLVWRFVRPYRQSVHALRFPFFARIVEAAGVTPEEGALLVRRRRQQMLTGALVWLLLLLSLARPERVGEPIEVTNAARDLMLVVDISESMDEEDFETEHGEPLQRLAAVKNVVGDFISEREGDRVALIVFGAKPFLQAPFTEDLQAVRDLLNLTTVGMAGPHTNLGDAIGLGIRSFENSQVEQRVMILLSDGADTGSRMSPVNAAEIAAQNGIQIYTIGVGDPTGNQQDNQVDIAALQDIAKRTGGQFFFAGDTAGLTQVYDQIDQLAPRLVDTISYRPRDSLAHLPALLAALLILLSQFLLILTPGRGRAHG</sequence>
<comment type="caution">
    <text evidence="3">The sequence shown here is derived from an EMBL/GenBank/DDBJ whole genome shotgun (WGS) entry which is preliminary data.</text>
</comment>
<evidence type="ECO:0000256" key="1">
    <source>
        <dbReference type="SAM" id="Phobius"/>
    </source>
</evidence>
<dbReference type="InterPro" id="IPR002035">
    <property type="entry name" value="VWF_A"/>
</dbReference>
<evidence type="ECO:0000259" key="2">
    <source>
        <dbReference type="PROSITE" id="PS50234"/>
    </source>
</evidence>
<dbReference type="Proteomes" id="UP000315344">
    <property type="component" value="Unassembled WGS sequence"/>
</dbReference>
<proteinExistence type="predicted"/>
<accession>A0A533I3U3</accession>
<keyword evidence="1" id="KW-0472">Membrane</keyword>
<feature type="domain" description="VWFA" evidence="2">
    <location>
        <begin position="95"/>
        <end position="280"/>
    </location>
</feature>
<dbReference type="SMART" id="SM00327">
    <property type="entry name" value="VWA"/>
    <property type="match status" value="1"/>
</dbReference>
<reference evidence="3 4" key="1">
    <citation type="journal article" date="2017" name="Nat. Commun.">
        <title>In situ click chemistry generation of cyclooxygenase-2 inhibitors.</title>
        <authorList>
            <person name="Bhardwaj A."/>
            <person name="Kaur J."/>
            <person name="Wuest M."/>
            <person name="Wuest F."/>
        </authorList>
    </citation>
    <scope>NUCLEOTIDE SEQUENCE [LARGE SCALE GENOMIC DNA]</scope>
    <source>
        <strain evidence="3">S2_012_000_R3_94</strain>
    </source>
</reference>
<name>A0A533I3U3_PARDE</name>
<dbReference type="AlphaFoldDB" id="A0A533I3U3"/>
<dbReference type="InterPro" id="IPR036465">
    <property type="entry name" value="vWFA_dom_sf"/>
</dbReference>
<keyword evidence="1" id="KW-1133">Transmembrane helix</keyword>
<organism evidence="3 4">
    <name type="scientific">Paracoccus denitrificans</name>
    <dbReference type="NCBI Taxonomy" id="266"/>
    <lineage>
        <taxon>Bacteria</taxon>
        <taxon>Pseudomonadati</taxon>
        <taxon>Pseudomonadota</taxon>
        <taxon>Alphaproteobacteria</taxon>
        <taxon>Rhodobacterales</taxon>
        <taxon>Paracoccaceae</taxon>
        <taxon>Paracoccus</taxon>
    </lineage>
</organism>
<dbReference type="PROSITE" id="PS50234">
    <property type="entry name" value="VWFA"/>
    <property type="match status" value="1"/>
</dbReference>
<dbReference type="PANTHER" id="PTHR22550:SF18">
    <property type="entry name" value="VWFA DOMAIN-CONTAINING PROTEIN"/>
    <property type="match status" value="1"/>
</dbReference>
<evidence type="ECO:0000313" key="4">
    <source>
        <dbReference type="Proteomes" id="UP000315344"/>
    </source>
</evidence>
<dbReference type="Pfam" id="PF00092">
    <property type="entry name" value="VWA"/>
    <property type="match status" value="1"/>
</dbReference>
<protein>
    <submittedName>
        <fullName evidence="3">VWA domain-containing protein</fullName>
    </submittedName>
</protein>
<evidence type="ECO:0000313" key="3">
    <source>
        <dbReference type="EMBL" id="TKW65024.1"/>
    </source>
</evidence>
<dbReference type="InterPro" id="IPR050768">
    <property type="entry name" value="UPF0353/GerABKA_families"/>
</dbReference>
<dbReference type="SUPFAM" id="SSF53300">
    <property type="entry name" value="vWA-like"/>
    <property type="match status" value="1"/>
</dbReference>